<sequence>MRFFSRVVLVCFAAFVMFLAGLERGVAQEFADHRYTSEAIEAGSRVYVEQCALCHSRRGDGVDGVDLRRGLFRTVSSDDDLRRVVTTGVGGGQMPAFDLQPFELDGVVAYIRAGFDPSGVAVKVGDASRGQVLFAGSGGCASCHRVNGQGSRTAPDLSEIGVVRTPAALQRTLLDPSAALLPINRPIRAVTRDGETIRGRRLNEDTYTVQLIDSEERLRSLVKADLVEYEVSETPVMTPTTLSSDEVADLIGYLLTLRGLP</sequence>
<dbReference type="GO" id="GO:0020037">
    <property type="term" value="F:heme binding"/>
    <property type="evidence" value="ECO:0007669"/>
    <property type="project" value="InterPro"/>
</dbReference>
<evidence type="ECO:0000313" key="5">
    <source>
        <dbReference type="EMBL" id="SUZ75510.1"/>
    </source>
</evidence>
<dbReference type="InterPro" id="IPR009056">
    <property type="entry name" value="Cyt_c-like_dom"/>
</dbReference>
<feature type="domain" description="Cytochrome c" evidence="4">
    <location>
        <begin position="38"/>
        <end position="115"/>
    </location>
</feature>
<name>A0A381Q8Z5_9ZZZZ</name>
<dbReference type="AlphaFoldDB" id="A0A381Q8Z5"/>
<dbReference type="PROSITE" id="PS51007">
    <property type="entry name" value="CYTC"/>
    <property type="match status" value="2"/>
</dbReference>
<gene>
    <name evidence="5" type="ORF">METZ01_LOCUS28364</name>
</gene>
<dbReference type="Gene3D" id="1.10.760.10">
    <property type="entry name" value="Cytochrome c-like domain"/>
    <property type="match status" value="2"/>
</dbReference>
<organism evidence="5">
    <name type="scientific">marine metagenome</name>
    <dbReference type="NCBI Taxonomy" id="408172"/>
    <lineage>
        <taxon>unclassified sequences</taxon>
        <taxon>metagenomes</taxon>
        <taxon>ecological metagenomes</taxon>
    </lineage>
</organism>
<evidence type="ECO:0000256" key="3">
    <source>
        <dbReference type="ARBA" id="ARBA00023004"/>
    </source>
</evidence>
<feature type="domain" description="Cytochrome c" evidence="4">
    <location>
        <begin position="125"/>
        <end position="258"/>
    </location>
</feature>
<keyword evidence="3" id="KW-0408">Iron</keyword>
<keyword evidence="1" id="KW-0349">Heme</keyword>
<reference evidence="5" key="1">
    <citation type="submission" date="2018-05" db="EMBL/GenBank/DDBJ databases">
        <authorList>
            <person name="Lanie J.A."/>
            <person name="Ng W.-L."/>
            <person name="Kazmierczak K.M."/>
            <person name="Andrzejewski T.M."/>
            <person name="Davidsen T.M."/>
            <person name="Wayne K.J."/>
            <person name="Tettelin H."/>
            <person name="Glass J.I."/>
            <person name="Rusch D."/>
            <person name="Podicherti R."/>
            <person name="Tsui H.-C.T."/>
            <person name="Winkler M.E."/>
        </authorList>
    </citation>
    <scope>NUCLEOTIDE SEQUENCE</scope>
</reference>
<dbReference type="GO" id="GO:0046872">
    <property type="term" value="F:metal ion binding"/>
    <property type="evidence" value="ECO:0007669"/>
    <property type="project" value="UniProtKB-KW"/>
</dbReference>
<dbReference type="EMBL" id="UINC01001248">
    <property type="protein sequence ID" value="SUZ75510.1"/>
    <property type="molecule type" value="Genomic_DNA"/>
</dbReference>
<dbReference type="GO" id="GO:0009055">
    <property type="term" value="F:electron transfer activity"/>
    <property type="evidence" value="ECO:0007669"/>
    <property type="project" value="InterPro"/>
</dbReference>
<dbReference type="PANTHER" id="PTHR33546">
    <property type="entry name" value="LARGE, MULTIFUNCTIONAL SECRETED PROTEIN-RELATED"/>
    <property type="match status" value="1"/>
</dbReference>
<dbReference type="Pfam" id="PF13442">
    <property type="entry name" value="Cytochrome_CBB3"/>
    <property type="match status" value="1"/>
</dbReference>
<evidence type="ECO:0000259" key="4">
    <source>
        <dbReference type="PROSITE" id="PS51007"/>
    </source>
</evidence>
<dbReference type="PANTHER" id="PTHR33546:SF1">
    <property type="entry name" value="LARGE, MULTIFUNCTIONAL SECRETED PROTEIN"/>
    <property type="match status" value="1"/>
</dbReference>
<protein>
    <recommendedName>
        <fullName evidence="4">Cytochrome c domain-containing protein</fullName>
    </recommendedName>
</protein>
<evidence type="ECO:0000256" key="1">
    <source>
        <dbReference type="ARBA" id="ARBA00022617"/>
    </source>
</evidence>
<dbReference type="SUPFAM" id="SSF46626">
    <property type="entry name" value="Cytochrome c"/>
    <property type="match status" value="2"/>
</dbReference>
<dbReference type="InterPro" id="IPR036909">
    <property type="entry name" value="Cyt_c-like_dom_sf"/>
</dbReference>
<evidence type="ECO:0000256" key="2">
    <source>
        <dbReference type="ARBA" id="ARBA00022723"/>
    </source>
</evidence>
<keyword evidence="2" id="KW-0479">Metal-binding</keyword>
<accession>A0A381Q8Z5</accession>
<proteinExistence type="predicted"/>
<dbReference type="Pfam" id="PF00034">
    <property type="entry name" value="Cytochrom_C"/>
    <property type="match status" value="1"/>
</dbReference>